<dbReference type="EMBL" id="CAJOBH010226629">
    <property type="protein sequence ID" value="CAF5053537.1"/>
    <property type="molecule type" value="Genomic_DNA"/>
</dbReference>
<proteinExistence type="predicted"/>
<keyword evidence="1" id="KW-0812">Transmembrane</keyword>
<evidence type="ECO:0000313" key="3">
    <source>
        <dbReference type="EMBL" id="CAF4285281.1"/>
    </source>
</evidence>
<keyword evidence="1" id="KW-0472">Membrane</keyword>
<evidence type="ECO:0000313" key="6">
    <source>
        <dbReference type="Proteomes" id="UP000663824"/>
    </source>
</evidence>
<dbReference type="Proteomes" id="UP000681967">
    <property type="component" value="Unassembled WGS sequence"/>
</dbReference>
<name>A0A816VJ06_9BILA</name>
<dbReference type="EMBL" id="CAJNRE010013793">
    <property type="protein sequence ID" value="CAF2121413.1"/>
    <property type="molecule type" value="Genomic_DNA"/>
</dbReference>
<dbReference type="Proteomes" id="UP000681720">
    <property type="component" value="Unassembled WGS sequence"/>
</dbReference>
<evidence type="ECO:0000313" key="5">
    <source>
        <dbReference type="EMBL" id="CAF5053537.1"/>
    </source>
</evidence>
<dbReference type="EMBL" id="CAJOBJ010074064">
    <property type="protein sequence ID" value="CAF4472950.1"/>
    <property type="molecule type" value="Genomic_DNA"/>
</dbReference>
<dbReference type="AlphaFoldDB" id="A0A816VJ06"/>
<accession>A0A816VJ06</accession>
<dbReference type="Proteomes" id="UP000663824">
    <property type="component" value="Unassembled WGS sequence"/>
</dbReference>
<evidence type="ECO:0000313" key="2">
    <source>
        <dbReference type="EMBL" id="CAF2121413.1"/>
    </source>
</evidence>
<feature type="non-terminal residue" evidence="2">
    <location>
        <position position="1"/>
    </location>
</feature>
<keyword evidence="1" id="KW-1133">Transmembrane helix</keyword>
<gene>
    <name evidence="5" type="ORF">BYL167_LOCUS58371</name>
    <name evidence="4" type="ORF">GIL414_LOCUS33434</name>
    <name evidence="2" type="ORF">MBJ925_LOCUS25984</name>
    <name evidence="3" type="ORF">SMN809_LOCUS25442</name>
</gene>
<reference evidence="2" key="1">
    <citation type="submission" date="2021-02" db="EMBL/GenBank/DDBJ databases">
        <authorList>
            <person name="Nowell W R."/>
        </authorList>
    </citation>
    <scope>NUCLEOTIDE SEQUENCE</scope>
</reference>
<evidence type="ECO:0000256" key="1">
    <source>
        <dbReference type="SAM" id="Phobius"/>
    </source>
</evidence>
<comment type="caution">
    <text evidence="2">The sequence shown here is derived from an EMBL/GenBank/DDBJ whole genome shotgun (WGS) entry which is preliminary data.</text>
</comment>
<organism evidence="2 6">
    <name type="scientific">Rotaria magnacalcarata</name>
    <dbReference type="NCBI Taxonomy" id="392030"/>
    <lineage>
        <taxon>Eukaryota</taxon>
        <taxon>Metazoa</taxon>
        <taxon>Spiralia</taxon>
        <taxon>Gnathifera</taxon>
        <taxon>Rotifera</taxon>
        <taxon>Eurotatoria</taxon>
        <taxon>Bdelloidea</taxon>
        <taxon>Philodinida</taxon>
        <taxon>Philodinidae</taxon>
        <taxon>Rotaria</taxon>
    </lineage>
</organism>
<sequence length="118" mass="13574">VNIKSLETSTNTIYEVDLTEKAIPYTDPKFQEKIILIERNLTTNSLLFHAVNYLKNNYNQRQKMNDVIKIITISLLTFILLVLLCSIMFGIFICIRLILFGSVDRVGMWSTLVEESAV</sequence>
<feature type="transmembrane region" description="Helical" evidence="1">
    <location>
        <begin position="70"/>
        <end position="99"/>
    </location>
</feature>
<dbReference type="EMBL" id="CAJOBI010033452">
    <property type="protein sequence ID" value="CAF4285281.1"/>
    <property type="molecule type" value="Genomic_DNA"/>
</dbReference>
<dbReference type="Proteomes" id="UP000676336">
    <property type="component" value="Unassembled WGS sequence"/>
</dbReference>
<evidence type="ECO:0000313" key="4">
    <source>
        <dbReference type="EMBL" id="CAF4472950.1"/>
    </source>
</evidence>
<protein>
    <submittedName>
        <fullName evidence="2">Uncharacterized protein</fullName>
    </submittedName>
</protein>